<keyword evidence="1" id="KW-0812">Transmembrane</keyword>
<reference evidence="2" key="1">
    <citation type="submission" date="2013-08" db="EMBL/GenBank/DDBJ databases">
        <title>Gene expansion shapes genome architecture in the human pathogen Lichtheimia corymbifera: an evolutionary genomics analysis in the ancient terrestrial Mucorales (Mucoromycotina).</title>
        <authorList>
            <person name="Schwartze V.U."/>
            <person name="Winter S."/>
            <person name="Shelest E."/>
            <person name="Marcet-Houben M."/>
            <person name="Horn F."/>
            <person name="Wehner S."/>
            <person name="Hoffmann K."/>
            <person name="Riege K."/>
            <person name="Sammeth M."/>
            <person name="Nowrousian M."/>
            <person name="Valiante V."/>
            <person name="Linde J."/>
            <person name="Jacobsen I.D."/>
            <person name="Marz M."/>
            <person name="Brakhage A.A."/>
            <person name="Gabaldon T."/>
            <person name="Bocker S."/>
            <person name="Voigt K."/>
        </authorList>
    </citation>
    <scope>NUCLEOTIDE SEQUENCE [LARGE SCALE GENOMIC DNA]</scope>
    <source>
        <strain evidence="2">FSU 9682</strain>
    </source>
</reference>
<name>A0A068RLF2_9FUNG</name>
<evidence type="ECO:0000313" key="3">
    <source>
        <dbReference type="Proteomes" id="UP000027586"/>
    </source>
</evidence>
<protein>
    <submittedName>
        <fullName evidence="2">Uncharacterized protein</fullName>
    </submittedName>
</protein>
<sequence length="154" mass="16651">MGASRVSIPKLSTTRSLYVASFGLDTLDDGTRLFASGTVLAIPRGTVHHSGIGCIQVNLPNTIHPIEMHPLTTVAACGSTAQVVPKSTDEGLIWVTVKFGVLAPCFLRGGASRQYWYLGILWHCALFLSLLLLAAGIPADHCTLIKRFKWIILH</sequence>
<organism evidence="2 3">
    <name type="scientific">Lichtheimia corymbifera JMRC:FSU:9682</name>
    <dbReference type="NCBI Taxonomy" id="1263082"/>
    <lineage>
        <taxon>Eukaryota</taxon>
        <taxon>Fungi</taxon>
        <taxon>Fungi incertae sedis</taxon>
        <taxon>Mucoromycota</taxon>
        <taxon>Mucoromycotina</taxon>
        <taxon>Mucoromycetes</taxon>
        <taxon>Mucorales</taxon>
        <taxon>Lichtheimiaceae</taxon>
        <taxon>Lichtheimia</taxon>
    </lineage>
</organism>
<keyword evidence="1" id="KW-1133">Transmembrane helix</keyword>
<proteinExistence type="predicted"/>
<comment type="caution">
    <text evidence="2">The sequence shown here is derived from an EMBL/GenBank/DDBJ whole genome shotgun (WGS) entry which is preliminary data.</text>
</comment>
<evidence type="ECO:0000313" key="2">
    <source>
        <dbReference type="EMBL" id="CDH50510.1"/>
    </source>
</evidence>
<dbReference type="VEuPathDB" id="FungiDB:LCOR_02224.1"/>
<dbReference type="Proteomes" id="UP000027586">
    <property type="component" value="Unassembled WGS sequence"/>
</dbReference>
<gene>
    <name evidence="2" type="ORF">LCOR_02224.1</name>
</gene>
<dbReference type="EMBL" id="CBTN010000007">
    <property type="protein sequence ID" value="CDH50510.1"/>
    <property type="molecule type" value="Genomic_DNA"/>
</dbReference>
<dbReference type="AlphaFoldDB" id="A0A068RLF2"/>
<keyword evidence="3" id="KW-1185">Reference proteome</keyword>
<keyword evidence="1" id="KW-0472">Membrane</keyword>
<feature type="transmembrane region" description="Helical" evidence="1">
    <location>
        <begin position="115"/>
        <end position="137"/>
    </location>
</feature>
<accession>A0A068RLF2</accession>
<evidence type="ECO:0000256" key="1">
    <source>
        <dbReference type="SAM" id="Phobius"/>
    </source>
</evidence>